<accession>A0A679JP36</accession>
<feature type="transmembrane region" description="Helical" evidence="1">
    <location>
        <begin position="20"/>
        <end position="40"/>
    </location>
</feature>
<protein>
    <submittedName>
        <fullName evidence="2">Uncharacterized protein</fullName>
    </submittedName>
</protein>
<dbReference type="EMBL" id="LR743510">
    <property type="protein sequence ID" value="CAA2136859.1"/>
    <property type="molecule type" value="Genomic_DNA"/>
</dbReference>
<keyword evidence="1" id="KW-0812">Transmembrane</keyword>
<evidence type="ECO:0000313" key="2">
    <source>
        <dbReference type="EMBL" id="CAA2136859.1"/>
    </source>
</evidence>
<dbReference type="AlphaFoldDB" id="A0A679JP36"/>
<keyword evidence="2" id="KW-0614">Plasmid</keyword>
<evidence type="ECO:0000256" key="1">
    <source>
        <dbReference type="SAM" id="Phobius"/>
    </source>
</evidence>
<dbReference type="RefSeq" id="WP_339158943.1">
    <property type="nucleotide sequence ID" value="NZ_LR743510.1"/>
</dbReference>
<reference evidence="2" key="1">
    <citation type="submission" date="2019-12" db="EMBL/GenBank/DDBJ databases">
        <authorList>
            <person name="Cremers G."/>
        </authorList>
    </citation>
    <scope>NUCLEOTIDE SEQUENCE</scope>
    <source>
        <strain evidence="2">Mbul2</strain>
        <plasmid evidence="2">1</plasmid>
    </source>
</reference>
<gene>
    <name evidence="2" type="ORF">MBLL_00373</name>
</gene>
<sequence length="247" mass="28041">MFETKNHGTLRTKELRFLNLGLWNFLVALTALCIAGYTAWKQLRDVDDVTQVVYDIVSGSDYAEFLNIGSLSLAIYNSGTQPVVINRSYLYFVEHALARGKDNFGREIVEEHPVALCNQNAKPITRISMKDQDSSSGAIFRSLVVSKQDIKIIKLVFDLNYIYNYTLGFHSSISAAVIEPKEFEGAVCLFTSYSSLSVQRVDIHERLFVGKFTLTDYPKSPDDKNYPKARFIAAKPIQVYNHQQKVY</sequence>
<keyword evidence="1" id="KW-1133">Transmembrane helix</keyword>
<proteinExistence type="predicted"/>
<organism evidence="2">
    <name type="scientific">Methylobacterium bullatum</name>
    <dbReference type="NCBI Taxonomy" id="570505"/>
    <lineage>
        <taxon>Bacteria</taxon>
        <taxon>Pseudomonadati</taxon>
        <taxon>Pseudomonadota</taxon>
        <taxon>Alphaproteobacteria</taxon>
        <taxon>Hyphomicrobiales</taxon>
        <taxon>Methylobacteriaceae</taxon>
        <taxon>Methylobacterium</taxon>
    </lineage>
</organism>
<geneLocation type="plasmid" evidence="2">
    <name>1</name>
</geneLocation>
<name>A0A679JP36_9HYPH</name>
<keyword evidence="1" id="KW-0472">Membrane</keyword>